<dbReference type="GO" id="GO:0005634">
    <property type="term" value="C:nucleus"/>
    <property type="evidence" value="ECO:0007669"/>
    <property type="project" value="UniProtKB-SubCell"/>
</dbReference>
<reference evidence="9 10" key="1">
    <citation type="submission" date="2024-01" db="EMBL/GenBank/DDBJ databases">
        <title>The complete chloroplast genome sequence of Lithospermum erythrorhizon: insights into the phylogenetic relationship among Boraginaceae species and the maternal lineages of purple gromwells.</title>
        <authorList>
            <person name="Okada T."/>
            <person name="Watanabe K."/>
        </authorList>
    </citation>
    <scope>NUCLEOTIDE SEQUENCE [LARGE SCALE GENOMIC DNA]</scope>
</reference>
<dbReference type="GO" id="GO:0005819">
    <property type="term" value="C:spindle"/>
    <property type="evidence" value="ECO:0007669"/>
    <property type="project" value="UniProtKB-SubCell"/>
</dbReference>
<evidence type="ECO:0000256" key="7">
    <source>
        <dbReference type="SAM" id="MobiDB-lite"/>
    </source>
</evidence>
<feature type="region of interest" description="Disordered" evidence="7">
    <location>
        <begin position="882"/>
        <end position="901"/>
    </location>
</feature>
<accession>A0AAV3QDV6</accession>
<evidence type="ECO:0000256" key="2">
    <source>
        <dbReference type="ARBA" id="ARBA00004186"/>
    </source>
</evidence>
<evidence type="ECO:0000256" key="6">
    <source>
        <dbReference type="ARBA" id="ARBA00023242"/>
    </source>
</evidence>
<feature type="compositionally biased region" description="Polar residues" evidence="7">
    <location>
        <begin position="919"/>
        <end position="930"/>
    </location>
</feature>
<keyword evidence="5" id="KW-0206">Cytoskeleton</keyword>
<feature type="region of interest" description="Disordered" evidence="7">
    <location>
        <begin position="246"/>
        <end position="318"/>
    </location>
</feature>
<feature type="compositionally biased region" description="Basic and acidic residues" evidence="7">
    <location>
        <begin position="485"/>
        <end position="499"/>
    </location>
</feature>
<evidence type="ECO:0000256" key="3">
    <source>
        <dbReference type="ARBA" id="ARBA00010042"/>
    </source>
</evidence>
<keyword evidence="6" id="KW-0539">Nucleus</keyword>
<comment type="similarity">
    <text evidence="3">Belongs to the INCENP family.</text>
</comment>
<organism evidence="9 10">
    <name type="scientific">Lithospermum erythrorhizon</name>
    <name type="common">Purple gromwell</name>
    <name type="synonym">Lithospermum officinale var. erythrorhizon</name>
    <dbReference type="NCBI Taxonomy" id="34254"/>
    <lineage>
        <taxon>Eukaryota</taxon>
        <taxon>Viridiplantae</taxon>
        <taxon>Streptophyta</taxon>
        <taxon>Embryophyta</taxon>
        <taxon>Tracheophyta</taxon>
        <taxon>Spermatophyta</taxon>
        <taxon>Magnoliopsida</taxon>
        <taxon>eudicotyledons</taxon>
        <taxon>Gunneridae</taxon>
        <taxon>Pentapetalae</taxon>
        <taxon>asterids</taxon>
        <taxon>lamiids</taxon>
        <taxon>Boraginales</taxon>
        <taxon>Boraginaceae</taxon>
        <taxon>Boraginoideae</taxon>
        <taxon>Lithospermeae</taxon>
        <taxon>Lithospermum</taxon>
    </lineage>
</organism>
<feature type="region of interest" description="Disordered" evidence="7">
    <location>
        <begin position="1500"/>
        <end position="1542"/>
    </location>
</feature>
<keyword evidence="4" id="KW-0963">Cytoplasm</keyword>
<feature type="compositionally biased region" description="Low complexity" evidence="7">
    <location>
        <begin position="358"/>
        <end position="367"/>
    </location>
</feature>
<dbReference type="PANTHER" id="PTHR13738:SF1">
    <property type="entry name" value="TROPONIN I"/>
    <property type="match status" value="1"/>
</dbReference>
<evidence type="ECO:0000256" key="1">
    <source>
        <dbReference type="ARBA" id="ARBA00004123"/>
    </source>
</evidence>
<feature type="domain" description="Inner centromere protein ARK-binding" evidence="8">
    <location>
        <begin position="1608"/>
        <end position="1657"/>
    </location>
</feature>
<comment type="subcellular location">
    <subcellularLocation>
        <location evidence="2">Cytoplasm</location>
        <location evidence="2">Cytoskeleton</location>
        <location evidence="2">Spindle</location>
    </subcellularLocation>
    <subcellularLocation>
        <location evidence="1">Nucleus</location>
    </subcellularLocation>
</comment>
<dbReference type="InterPro" id="IPR005635">
    <property type="entry name" value="Inner_centromere_prot_ARK-bd"/>
</dbReference>
<comment type="caution">
    <text evidence="9">The sequence shown here is derived from an EMBL/GenBank/DDBJ whole genome shotgun (WGS) entry which is preliminary data.</text>
</comment>
<feature type="compositionally biased region" description="Basic and acidic residues" evidence="7">
    <location>
        <begin position="1500"/>
        <end position="1528"/>
    </location>
</feature>
<feature type="compositionally biased region" description="Low complexity" evidence="7">
    <location>
        <begin position="568"/>
        <end position="585"/>
    </location>
</feature>
<feature type="compositionally biased region" description="Basic residues" evidence="7">
    <location>
        <begin position="1337"/>
        <end position="1352"/>
    </location>
</feature>
<feature type="region of interest" description="Disordered" evidence="7">
    <location>
        <begin position="907"/>
        <end position="933"/>
    </location>
</feature>
<feature type="compositionally biased region" description="Basic and acidic residues" evidence="7">
    <location>
        <begin position="368"/>
        <end position="384"/>
    </location>
</feature>
<evidence type="ECO:0000313" key="9">
    <source>
        <dbReference type="EMBL" id="GAA0161312.1"/>
    </source>
</evidence>
<gene>
    <name evidence="9" type="ORF">LIER_17658</name>
</gene>
<feature type="region of interest" description="Disordered" evidence="7">
    <location>
        <begin position="152"/>
        <end position="185"/>
    </location>
</feature>
<feature type="compositionally biased region" description="Basic and acidic residues" evidence="7">
    <location>
        <begin position="521"/>
        <end position="530"/>
    </location>
</feature>
<feature type="region of interest" description="Disordered" evidence="7">
    <location>
        <begin position="674"/>
        <end position="708"/>
    </location>
</feature>
<feature type="compositionally biased region" description="Polar residues" evidence="7">
    <location>
        <begin position="164"/>
        <end position="185"/>
    </location>
</feature>
<feature type="compositionally biased region" description="Basic and acidic residues" evidence="7">
    <location>
        <begin position="302"/>
        <end position="318"/>
    </location>
</feature>
<keyword evidence="10" id="KW-1185">Reference proteome</keyword>
<feature type="region of interest" description="Disordered" evidence="7">
    <location>
        <begin position="463"/>
        <end position="622"/>
    </location>
</feature>
<dbReference type="InterPro" id="IPR050875">
    <property type="entry name" value="Troponin_I"/>
</dbReference>
<evidence type="ECO:0000259" key="8">
    <source>
        <dbReference type="Pfam" id="PF03941"/>
    </source>
</evidence>
<evidence type="ECO:0000313" key="10">
    <source>
        <dbReference type="Proteomes" id="UP001454036"/>
    </source>
</evidence>
<dbReference type="PANTHER" id="PTHR13738">
    <property type="entry name" value="TROPONIN I"/>
    <property type="match status" value="1"/>
</dbReference>
<feature type="compositionally biased region" description="Polar residues" evidence="7">
    <location>
        <begin position="537"/>
        <end position="546"/>
    </location>
</feature>
<sequence>MTTSEKLLLQIFDTKNRIIEQVRQQTELYNRHLASKALLHGKTPPSWLFNSNNSTSQELSKEDLISELLPPRPPSRPPVRYSVAGSSQYSKPFITEFQEVADGFGAEAHEFKEVAQNTSNCIPECDVSSPVDFVDVRISNIYTAPDQSLARIQRSKSRQRAIEQRNSAKSQAKSNPGNERTSRASSSGNILFALDNEQAGHINDSNILSEPCAISGAKQSTCYVSNENEIGACSNEIKLTTLDPEQVHGVNEPPRSAEPLSISSDGFRVEGKSETDNENSGDGYNENAGPVAISERSGNSRSLEKKTPRNSEFDHKESNIFNTGSITSRDIIEVDRDIVCSKGDGRSNEKGTIAHAESSTSSKSSGKSCEDTKKEESGIEEKRSSAMSQAKSNSRNERTPRASSCGNILLAFDYEQSGHINNSNMLSEPCAISGAKQSTCYLSNENDIGACSNGIKLTSLDSEQVHSINDPPKSAEPLSISSEGCRVKGKSETNDEKSGDGYNENAAPDALSKRPGNSCSLEKKTPRNSEVEDIESNIFNKGSITSRDIVEIDRDIGCSKGDGHSNEKSSNSHAKSSTSSKSSGKSCEDTASRKDESRIEEKESDAHVEKSSTPKKSAQVESHLSDFMEENYFSECVPGKHVDSITSGNDPESFNNQICSFDGLLKQTCFENRSGNWITPPNAEQGVSGIRESELEDEQPQNENDPNFLRHASLNKASLPDENSYLEMMDGGTNENLHCDSAQLDDSQFSVVIRELDRSVHKRSEDIPVISQSLKAASDFGSGGRSFGQCQLSAGEKPLDEDSLFQRAQGDHVTLPCSDMCDKAEQPETVNKIEAIEAATEKLAETFHLSEEDECRGKSLENSCCPFLDDVVGVPSDSLMTNKAGDSAVQMTKSEPRRSWHSELEARQNDGELSPPNEAVSTHSNPSNTIGDVKFSHEEGCEFSQELLVDEEKCNSTMNYENIMNHSLKNSETSIHSRWTEEAIKGTPGGLFVSMSPSYLNSDYATNHEDEQISEIKSDAIEKLSCSERIFSEGRLSPQVVAVQPLHSVQSLSNKDLEFMINDGRNLPESFIEEGHSERKFGVGEDGIVSHSVQSPHIEELCTTDADQSHPELESFIIDSQSENDTPGFSGDMSNFDIMELPKSTVARVSMLERLCKSASSTPLSYLSSTFKMDKVTDLFHSIPNGLLEHTDFGGVQVRDDVKECQVSLSTSSEAEGSLQEVSHTNSLPCSVAPYGLSSVNGLSSPEGRYWDGYSSRSRSSGKRLSSKPEFECFTIQEDPCISEENESLDEDSDKLLKDIDSLTVNCHAIHSDKFQKDSESLIEHCAAREPSTGTHNKFKSFLRSSHKKKERRKDTQTPLASGKRIPKESYNTRYKKLKTSGKLSLRNERLDSTRKPTTSNIVSNVTSFIPLIQQKQAAAKACPGKREIKVKALGAAEAAKRLEEKRENERKLKKEALKKERARMMEQEKAKQIELIKKKKEDEQRRKDADMVLKKRLREEEEKKEERKRARTEETRQKQRDQEERVQAKKIKKPGGDHVKLDNESRSAAISSSDIQQAGTCPKESSYSADLCDNKQENCTPDRVKTSFFVGDNIREKSYEISPYQGSDDEDDELHTNKFIPSWASKDRVAESLFLMRDVDPSVIFPPESLCSMDEVLLPRKLQQGQPML</sequence>
<protein>
    <recommendedName>
        <fullName evidence="8">Inner centromere protein ARK-binding domain-containing protein</fullName>
    </recommendedName>
</protein>
<proteinExistence type="inferred from homology"/>
<evidence type="ECO:0000256" key="5">
    <source>
        <dbReference type="ARBA" id="ARBA00023212"/>
    </source>
</evidence>
<dbReference type="EMBL" id="BAABME010004140">
    <property type="protein sequence ID" value="GAA0161312.1"/>
    <property type="molecule type" value="Genomic_DNA"/>
</dbReference>
<dbReference type="Proteomes" id="UP001454036">
    <property type="component" value="Unassembled WGS sequence"/>
</dbReference>
<evidence type="ECO:0000256" key="4">
    <source>
        <dbReference type="ARBA" id="ARBA00022490"/>
    </source>
</evidence>
<name>A0AAV3QDV6_LITER</name>
<feature type="compositionally biased region" description="Basic and acidic residues" evidence="7">
    <location>
        <begin position="586"/>
        <end position="612"/>
    </location>
</feature>
<feature type="region of interest" description="Disordered" evidence="7">
    <location>
        <begin position="1335"/>
        <end position="1369"/>
    </location>
</feature>
<feature type="compositionally biased region" description="Basic and acidic residues" evidence="7">
    <location>
        <begin position="548"/>
        <end position="567"/>
    </location>
</feature>
<feature type="region of interest" description="Disordered" evidence="7">
    <location>
        <begin position="342"/>
        <end position="402"/>
    </location>
</feature>
<dbReference type="Pfam" id="PF03941">
    <property type="entry name" value="INCENP_ARK-bind"/>
    <property type="match status" value="1"/>
</dbReference>